<name>A0AA40GBA4_9HYME</name>
<feature type="compositionally biased region" description="Gly residues" evidence="1">
    <location>
        <begin position="7"/>
        <end position="22"/>
    </location>
</feature>
<feature type="compositionally biased region" description="Polar residues" evidence="1">
    <location>
        <begin position="49"/>
        <end position="62"/>
    </location>
</feature>
<keyword evidence="3" id="KW-1185">Reference proteome</keyword>
<feature type="region of interest" description="Disordered" evidence="1">
    <location>
        <begin position="1"/>
        <end position="77"/>
    </location>
</feature>
<accession>A0AA40GBA4</accession>
<dbReference type="AlphaFoldDB" id="A0AA40GBA4"/>
<sequence>MEEKQKGPGGKQTGGLRGGQAIGGTPPLQDSASLEPVTKGDFFFRHVPSTMTERCAANTTSETGRRVDIQNNQPRQY</sequence>
<gene>
    <name evidence="2" type="ORF">K0M31_011923</name>
</gene>
<dbReference type="EMBL" id="JAHYIQ010000003">
    <property type="protein sequence ID" value="KAK1134141.1"/>
    <property type="molecule type" value="Genomic_DNA"/>
</dbReference>
<evidence type="ECO:0000313" key="3">
    <source>
        <dbReference type="Proteomes" id="UP001177670"/>
    </source>
</evidence>
<evidence type="ECO:0000256" key="1">
    <source>
        <dbReference type="SAM" id="MobiDB-lite"/>
    </source>
</evidence>
<comment type="caution">
    <text evidence="2">The sequence shown here is derived from an EMBL/GenBank/DDBJ whole genome shotgun (WGS) entry which is preliminary data.</text>
</comment>
<proteinExistence type="predicted"/>
<evidence type="ECO:0000313" key="2">
    <source>
        <dbReference type="EMBL" id="KAK1134141.1"/>
    </source>
</evidence>
<protein>
    <submittedName>
        <fullName evidence="2">Uncharacterized protein</fullName>
    </submittedName>
</protein>
<dbReference type="Proteomes" id="UP001177670">
    <property type="component" value="Unassembled WGS sequence"/>
</dbReference>
<reference evidence="2" key="1">
    <citation type="submission" date="2021-10" db="EMBL/GenBank/DDBJ databases">
        <title>Melipona bicolor Genome sequencing and assembly.</title>
        <authorList>
            <person name="Araujo N.S."/>
            <person name="Arias M.C."/>
        </authorList>
    </citation>
    <scope>NUCLEOTIDE SEQUENCE</scope>
    <source>
        <strain evidence="2">USP_2M_L1-L4_2017</strain>
        <tissue evidence="2">Whole body</tissue>
    </source>
</reference>
<organism evidence="2 3">
    <name type="scientific">Melipona bicolor</name>
    <dbReference type="NCBI Taxonomy" id="60889"/>
    <lineage>
        <taxon>Eukaryota</taxon>
        <taxon>Metazoa</taxon>
        <taxon>Ecdysozoa</taxon>
        <taxon>Arthropoda</taxon>
        <taxon>Hexapoda</taxon>
        <taxon>Insecta</taxon>
        <taxon>Pterygota</taxon>
        <taxon>Neoptera</taxon>
        <taxon>Endopterygota</taxon>
        <taxon>Hymenoptera</taxon>
        <taxon>Apocrita</taxon>
        <taxon>Aculeata</taxon>
        <taxon>Apoidea</taxon>
        <taxon>Anthophila</taxon>
        <taxon>Apidae</taxon>
        <taxon>Melipona</taxon>
    </lineage>
</organism>